<accession>A0A1H0SZA2</accession>
<dbReference type="AlphaFoldDB" id="A0A1H0SZA2"/>
<evidence type="ECO:0008006" key="3">
    <source>
        <dbReference type="Google" id="ProtNLM"/>
    </source>
</evidence>
<protein>
    <recommendedName>
        <fullName evidence="3">OsmC-like protein</fullName>
    </recommendedName>
</protein>
<dbReference type="STRING" id="1090615.SAMN04515671_4364"/>
<sequence>MVTVINIDMTPPACLPPEGRDAFLAVASHCTVHNTLATPPTTAITLTEAASASSGGPG</sequence>
<dbReference type="Proteomes" id="UP000198741">
    <property type="component" value="Chromosome I"/>
</dbReference>
<name>A0A1H0SZA2_9ACTN</name>
<dbReference type="EMBL" id="LT629710">
    <property type="protein sequence ID" value="SDP46850.1"/>
    <property type="molecule type" value="Genomic_DNA"/>
</dbReference>
<reference evidence="1 2" key="1">
    <citation type="submission" date="2016-10" db="EMBL/GenBank/DDBJ databases">
        <authorList>
            <person name="de Groot N.N."/>
        </authorList>
    </citation>
    <scope>NUCLEOTIDE SEQUENCE [LARGE SCALE GENOMIC DNA]</scope>
    <source>
        <strain evidence="2">P4-7,KCTC 19426,CECT 7604</strain>
    </source>
</reference>
<evidence type="ECO:0000313" key="1">
    <source>
        <dbReference type="EMBL" id="SDP46850.1"/>
    </source>
</evidence>
<evidence type="ECO:0000313" key="2">
    <source>
        <dbReference type="Proteomes" id="UP000198741"/>
    </source>
</evidence>
<dbReference type="RefSeq" id="WP_157695609.1">
    <property type="nucleotide sequence ID" value="NZ_LT629710.1"/>
</dbReference>
<proteinExistence type="predicted"/>
<dbReference type="OrthoDB" id="9811389at2"/>
<keyword evidence="2" id="KW-1185">Reference proteome</keyword>
<organism evidence="1 2">
    <name type="scientific">Nakamurella panacisegetis</name>
    <dbReference type="NCBI Taxonomy" id="1090615"/>
    <lineage>
        <taxon>Bacteria</taxon>
        <taxon>Bacillati</taxon>
        <taxon>Actinomycetota</taxon>
        <taxon>Actinomycetes</taxon>
        <taxon>Nakamurellales</taxon>
        <taxon>Nakamurellaceae</taxon>
        <taxon>Nakamurella</taxon>
    </lineage>
</organism>
<gene>
    <name evidence="1" type="ORF">SAMN04515671_4364</name>
</gene>